<dbReference type="GO" id="GO:0016567">
    <property type="term" value="P:protein ubiquitination"/>
    <property type="evidence" value="ECO:0007669"/>
    <property type="project" value="TreeGrafter"/>
</dbReference>
<feature type="domain" description="RING-type" evidence="2">
    <location>
        <begin position="195"/>
        <end position="236"/>
    </location>
</feature>
<dbReference type="InterPro" id="IPR013083">
    <property type="entry name" value="Znf_RING/FYVE/PHD"/>
</dbReference>
<dbReference type="InterPro" id="IPR001841">
    <property type="entry name" value="Znf_RING"/>
</dbReference>
<evidence type="ECO:0000256" key="1">
    <source>
        <dbReference type="PROSITE-ProRule" id="PRU00175"/>
    </source>
</evidence>
<name>A0AAU9SSE5_THLAR</name>
<dbReference type="PANTHER" id="PTHR45676:SF159">
    <property type="entry name" value="RING-H2 FINGER PROTEIN ATL51"/>
    <property type="match status" value="1"/>
</dbReference>
<accession>A0AAU9SSE5</accession>
<dbReference type="SUPFAM" id="SSF57850">
    <property type="entry name" value="RING/U-box"/>
    <property type="match status" value="1"/>
</dbReference>
<dbReference type="Gene3D" id="3.30.40.10">
    <property type="entry name" value="Zinc/RING finger domain, C3HC4 (zinc finger)"/>
    <property type="match status" value="1"/>
</dbReference>
<keyword evidence="1" id="KW-0479">Metal-binding</keyword>
<dbReference type="SMART" id="SM00184">
    <property type="entry name" value="RING"/>
    <property type="match status" value="1"/>
</dbReference>
<evidence type="ECO:0000259" key="2">
    <source>
        <dbReference type="PROSITE" id="PS50089"/>
    </source>
</evidence>
<keyword evidence="1" id="KW-0862">Zinc</keyword>
<dbReference type="PROSITE" id="PS50089">
    <property type="entry name" value="ZF_RING_2"/>
    <property type="match status" value="1"/>
</dbReference>
<gene>
    <name evidence="3" type="ORF">TAV2_LOCUS19515</name>
</gene>
<dbReference type="EMBL" id="OU466862">
    <property type="protein sequence ID" value="CAH2069916.1"/>
    <property type="molecule type" value="Genomic_DNA"/>
</dbReference>
<evidence type="ECO:0000313" key="4">
    <source>
        <dbReference type="Proteomes" id="UP000836841"/>
    </source>
</evidence>
<keyword evidence="1" id="KW-0863">Zinc-finger</keyword>
<dbReference type="PANTHER" id="PTHR45676">
    <property type="entry name" value="RING-H2 FINGER PROTEIN ATL51-RELATED"/>
    <property type="match status" value="1"/>
</dbReference>
<dbReference type="AlphaFoldDB" id="A0AAU9SSE5"/>
<dbReference type="Proteomes" id="UP000836841">
    <property type="component" value="Chromosome 6"/>
</dbReference>
<organism evidence="3 4">
    <name type="scientific">Thlaspi arvense</name>
    <name type="common">Field penny-cress</name>
    <dbReference type="NCBI Taxonomy" id="13288"/>
    <lineage>
        <taxon>Eukaryota</taxon>
        <taxon>Viridiplantae</taxon>
        <taxon>Streptophyta</taxon>
        <taxon>Embryophyta</taxon>
        <taxon>Tracheophyta</taxon>
        <taxon>Spermatophyta</taxon>
        <taxon>Magnoliopsida</taxon>
        <taxon>eudicotyledons</taxon>
        <taxon>Gunneridae</taxon>
        <taxon>Pentapetalae</taxon>
        <taxon>rosids</taxon>
        <taxon>malvids</taxon>
        <taxon>Brassicales</taxon>
        <taxon>Brassicaceae</taxon>
        <taxon>Thlaspideae</taxon>
        <taxon>Thlaspi</taxon>
    </lineage>
</organism>
<protein>
    <recommendedName>
        <fullName evidence="2">RING-type domain-containing protein</fullName>
    </recommendedName>
</protein>
<evidence type="ECO:0000313" key="3">
    <source>
        <dbReference type="EMBL" id="CAH2069916.1"/>
    </source>
</evidence>
<proteinExistence type="predicted"/>
<keyword evidence="4" id="KW-1185">Reference proteome</keyword>
<dbReference type="Pfam" id="PF13639">
    <property type="entry name" value="zf-RING_2"/>
    <property type="match status" value="1"/>
</dbReference>
<sequence>MLKTLLGFFGIKEEATEINLELPEHVTTKERNRHCFLESETTRERISLKAFPVKSSCSLSVNYQKNRRFHSGDLAGHMFQLPPLRYPERKFQVLYREIPTPLFLVTEEILRDYLTMVLWETCLSSSIQKRLVDYISKLEAIRTRSYRRGFAIEVDIKVEADYLVDIGCGCKGGEACPWRVASDGLVAARVAGIDCPICLTGLSGEVCRMELRCTHVFHKRCVMKWLKKNSSCPICRAEAIGEIASIY</sequence>
<reference evidence="3 4" key="1">
    <citation type="submission" date="2022-03" db="EMBL/GenBank/DDBJ databases">
        <authorList>
            <person name="Nunn A."/>
            <person name="Chopra R."/>
            <person name="Nunn A."/>
            <person name="Contreras Garrido A."/>
        </authorList>
    </citation>
    <scope>NUCLEOTIDE SEQUENCE [LARGE SCALE GENOMIC DNA]</scope>
</reference>
<dbReference type="GO" id="GO:0008270">
    <property type="term" value="F:zinc ion binding"/>
    <property type="evidence" value="ECO:0007669"/>
    <property type="project" value="UniProtKB-KW"/>
</dbReference>